<dbReference type="PROSITE" id="PS51910">
    <property type="entry name" value="GH18_2"/>
    <property type="match status" value="1"/>
</dbReference>
<evidence type="ECO:0000256" key="1">
    <source>
        <dbReference type="ARBA" id="ARBA00008682"/>
    </source>
</evidence>
<dbReference type="GO" id="GO:0008843">
    <property type="term" value="F:endochitinase activity"/>
    <property type="evidence" value="ECO:0007669"/>
    <property type="project" value="UniProtKB-EC"/>
</dbReference>
<dbReference type="GO" id="GO:0008061">
    <property type="term" value="F:chitin binding"/>
    <property type="evidence" value="ECO:0007669"/>
    <property type="project" value="InterPro"/>
</dbReference>
<dbReference type="SMART" id="SM00636">
    <property type="entry name" value="Glyco_18"/>
    <property type="match status" value="1"/>
</dbReference>
<dbReference type="Pfam" id="PF00704">
    <property type="entry name" value="Glyco_hydro_18"/>
    <property type="match status" value="1"/>
</dbReference>
<accession>A0A9P7KJW2</accession>
<dbReference type="Gene3D" id="3.20.20.80">
    <property type="entry name" value="Glycosidases"/>
    <property type="match status" value="1"/>
</dbReference>
<dbReference type="InterPro" id="IPR011583">
    <property type="entry name" value="Chitinase_II/V-like_cat"/>
</dbReference>
<evidence type="ECO:0000313" key="5">
    <source>
        <dbReference type="EMBL" id="KAG5655481.1"/>
    </source>
</evidence>
<dbReference type="InterPro" id="IPR029070">
    <property type="entry name" value="Chitinase_insertion_sf"/>
</dbReference>
<feature type="signal peptide" evidence="3">
    <location>
        <begin position="1"/>
        <end position="37"/>
    </location>
</feature>
<feature type="domain" description="GH18" evidence="4">
    <location>
        <begin position="44"/>
        <end position="408"/>
    </location>
</feature>
<dbReference type="SUPFAM" id="SSF51445">
    <property type="entry name" value="(Trans)glycosidases"/>
    <property type="match status" value="1"/>
</dbReference>
<dbReference type="AlphaFoldDB" id="A0A9P7KJW2"/>
<comment type="caution">
    <text evidence="5">The sequence shown here is derived from an EMBL/GenBank/DDBJ whole genome shotgun (WGS) entry which is preliminary data.</text>
</comment>
<dbReference type="Gene3D" id="3.10.50.10">
    <property type="match status" value="1"/>
</dbReference>
<proteinExistence type="inferred from homology"/>
<dbReference type="GO" id="GO:0006032">
    <property type="term" value="P:chitin catabolic process"/>
    <property type="evidence" value="ECO:0007669"/>
    <property type="project" value="TreeGrafter"/>
</dbReference>
<evidence type="ECO:0000256" key="3">
    <source>
        <dbReference type="SAM" id="SignalP"/>
    </source>
</evidence>
<evidence type="ECO:0000313" key="6">
    <source>
        <dbReference type="Proteomes" id="UP000782241"/>
    </source>
</evidence>
<dbReference type="EC" id="3.2.1.14" evidence="2"/>
<dbReference type="GO" id="GO:0005975">
    <property type="term" value="P:carbohydrate metabolic process"/>
    <property type="evidence" value="ECO:0007669"/>
    <property type="project" value="InterPro"/>
</dbReference>
<gene>
    <name evidence="5" type="ORF">KAF25_000730</name>
</gene>
<evidence type="ECO:0000256" key="2">
    <source>
        <dbReference type="ARBA" id="ARBA00012729"/>
    </source>
</evidence>
<feature type="chain" id="PRO_5040325163" description="chitinase" evidence="3">
    <location>
        <begin position="38"/>
        <end position="408"/>
    </location>
</feature>
<dbReference type="FunFam" id="3.20.20.80:FF:000159">
    <property type="entry name" value="Class V chitinase, putative"/>
    <property type="match status" value="1"/>
</dbReference>
<evidence type="ECO:0000259" key="4">
    <source>
        <dbReference type="PROSITE" id="PS51910"/>
    </source>
</evidence>
<dbReference type="Proteomes" id="UP000782241">
    <property type="component" value="Unassembled WGS sequence"/>
</dbReference>
<dbReference type="PANTHER" id="PTHR11177">
    <property type="entry name" value="CHITINASE"/>
    <property type="match status" value="1"/>
</dbReference>
<organism evidence="5 6">
    <name type="scientific">Fusarium avenaceum</name>
    <dbReference type="NCBI Taxonomy" id="40199"/>
    <lineage>
        <taxon>Eukaryota</taxon>
        <taxon>Fungi</taxon>
        <taxon>Dikarya</taxon>
        <taxon>Ascomycota</taxon>
        <taxon>Pezizomycotina</taxon>
        <taxon>Sordariomycetes</taxon>
        <taxon>Hypocreomycetidae</taxon>
        <taxon>Hypocreales</taxon>
        <taxon>Nectriaceae</taxon>
        <taxon>Fusarium</taxon>
        <taxon>Fusarium tricinctum species complex</taxon>
    </lineage>
</organism>
<name>A0A9P7KJW2_9HYPO</name>
<dbReference type="GO" id="GO:0005576">
    <property type="term" value="C:extracellular region"/>
    <property type="evidence" value="ECO:0007669"/>
    <property type="project" value="TreeGrafter"/>
</dbReference>
<keyword evidence="3" id="KW-0732">Signal</keyword>
<dbReference type="PANTHER" id="PTHR11177:SF378">
    <property type="entry name" value="CHITINASE"/>
    <property type="match status" value="1"/>
</dbReference>
<comment type="similarity">
    <text evidence="1">Belongs to the glycosyl hydrolase 18 family. Chitinase class V subfamily.</text>
</comment>
<protein>
    <recommendedName>
        <fullName evidence="2">chitinase</fullName>
        <ecNumber evidence="2">3.2.1.14</ecNumber>
    </recommendedName>
</protein>
<keyword evidence="6" id="KW-1185">Reference proteome</keyword>
<sequence length="408" mass="46190">MRFDVEISTPPPIPGVKMRIMAMTSAWLFVLVTITAAASDSSPFRCIMYLTGQHDIVPPKDTLKEVSHVVVAFMRSEFFNVDKKPDEYPLFTSVSDVRGRFSNHTKLMVAIGGWGDTKGFEEAAKTEFSRQRWARQVAAMVASTEADGIDVDWEYPGGNRDDYREIPNSEREWEVEAFVSLLQELRAALGPERILSAAVPGKEDDLIAFTSDTIPKIMNEVDFLNVMTYDLMNRRNNLTTHHSGVQNSKDAIQRYINLGASPENLNLGFGYYVKWFMTQQCDPEKPIGCPTQLLEDPKTGADLSKTGGFSWHDEIPKDIRVSFSHAQSDGKYDTDGSYYYWDADERRWWTFDTKKSIQTKFDRVVPELEVGGVFAWGIGEDAPDFEHFQTTTRGVRKIRAGIGSKDEL</sequence>
<dbReference type="InterPro" id="IPR017853">
    <property type="entry name" value="GH"/>
</dbReference>
<reference evidence="5" key="1">
    <citation type="submission" date="2021-04" db="EMBL/GenBank/DDBJ databases">
        <title>Draft genome of Fusarium avenaceum strain F156N33, isolated from an atmospheric sample in Virginia.</title>
        <authorList>
            <person name="Yang S."/>
            <person name="Vinatzer B.A."/>
            <person name="Coleman J."/>
        </authorList>
    </citation>
    <scope>NUCLEOTIDE SEQUENCE</scope>
    <source>
        <strain evidence="5">F156N33</strain>
    </source>
</reference>
<dbReference type="EMBL" id="JAGPUO010000029">
    <property type="protein sequence ID" value="KAG5655481.1"/>
    <property type="molecule type" value="Genomic_DNA"/>
</dbReference>
<dbReference type="InterPro" id="IPR050314">
    <property type="entry name" value="Glycosyl_Hydrlase_18"/>
</dbReference>
<dbReference type="InterPro" id="IPR001223">
    <property type="entry name" value="Glyco_hydro18_cat"/>
</dbReference>